<evidence type="ECO:0000313" key="3">
    <source>
        <dbReference type="Proteomes" id="UP000092668"/>
    </source>
</evidence>
<dbReference type="Proteomes" id="UP000092668">
    <property type="component" value="Unassembled WGS sequence"/>
</dbReference>
<protein>
    <recommendedName>
        <fullName evidence="4">ADP-ribosylglycohydrolase family protein</fullName>
    </recommendedName>
</protein>
<evidence type="ECO:0000313" key="2">
    <source>
        <dbReference type="EMBL" id="OBY33443.1"/>
    </source>
</evidence>
<gene>
    <name evidence="2" type="ORF">ACT18_00375</name>
</gene>
<accession>A0A1B8SL76</accession>
<evidence type="ECO:0008006" key="4">
    <source>
        <dbReference type="Google" id="ProtNLM"/>
    </source>
</evidence>
<name>A0A1B8SL76_9MYCO</name>
<comment type="cofactor">
    <cofactor evidence="1">
        <name>Mg(2+)</name>
        <dbReference type="ChEBI" id="CHEBI:18420"/>
    </cofactor>
    <text evidence="1">Binds 2 magnesium ions per subunit.</text>
</comment>
<proteinExistence type="predicted"/>
<keyword evidence="1" id="KW-0460">Magnesium</keyword>
<dbReference type="InterPro" id="IPR036705">
    <property type="entry name" value="Ribosyl_crysJ1_sf"/>
</dbReference>
<evidence type="ECO:0000256" key="1">
    <source>
        <dbReference type="PIRSR" id="PIRSR605502-1"/>
    </source>
</evidence>
<dbReference type="Pfam" id="PF03747">
    <property type="entry name" value="ADP_ribosyl_GH"/>
    <property type="match status" value="1"/>
</dbReference>
<dbReference type="AlphaFoldDB" id="A0A1B8SL76"/>
<feature type="binding site" evidence="1">
    <location>
        <position position="21"/>
    </location>
    <ligand>
        <name>Mg(2+)</name>
        <dbReference type="ChEBI" id="CHEBI:18420"/>
        <label>1</label>
    </ligand>
</feature>
<keyword evidence="1" id="KW-0479">Metal-binding</keyword>
<feature type="binding site" evidence="1">
    <location>
        <position position="24"/>
    </location>
    <ligand>
        <name>Mg(2+)</name>
        <dbReference type="ChEBI" id="CHEBI:18420"/>
        <label>1</label>
    </ligand>
</feature>
<dbReference type="InterPro" id="IPR005502">
    <property type="entry name" value="Ribosyl_crysJ1"/>
</dbReference>
<dbReference type="EMBL" id="LFOE01000001">
    <property type="protein sequence ID" value="OBY33443.1"/>
    <property type="molecule type" value="Genomic_DNA"/>
</dbReference>
<feature type="binding site" evidence="1">
    <location>
        <position position="23"/>
    </location>
    <ligand>
        <name>Mg(2+)</name>
        <dbReference type="ChEBI" id="CHEBI:18420"/>
        <label>1</label>
    </ligand>
</feature>
<comment type="caution">
    <text evidence="2">The sequence shown here is derived from an EMBL/GenBank/DDBJ whole genome shotgun (WGS) entry which is preliminary data.</text>
</comment>
<dbReference type="SUPFAM" id="SSF101478">
    <property type="entry name" value="ADP-ribosylglycohydrolase"/>
    <property type="match status" value="1"/>
</dbReference>
<dbReference type="GO" id="GO:0046872">
    <property type="term" value="F:metal ion binding"/>
    <property type="evidence" value="ECO:0007669"/>
    <property type="project" value="UniProtKB-KW"/>
</dbReference>
<dbReference type="Gene3D" id="1.10.4080.10">
    <property type="entry name" value="ADP-ribosylation/Crystallin J1"/>
    <property type="match status" value="1"/>
</dbReference>
<keyword evidence="3" id="KW-1185">Reference proteome</keyword>
<reference evidence="2 3" key="1">
    <citation type="submission" date="2015-06" db="EMBL/GenBank/DDBJ databases">
        <title>Genome sequence of Mycobacterium kumamotonense strain Roo.</title>
        <authorList>
            <person name="Greninger A.L."/>
            <person name="Cunningham G."/>
            <person name="Miller S."/>
        </authorList>
    </citation>
    <scope>NUCLEOTIDE SEQUENCE [LARGE SCALE GENOMIC DNA]</scope>
    <source>
        <strain evidence="2 3">Roo</strain>
    </source>
</reference>
<organism evidence="2 3">
    <name type="scientific">Mycolicibacter kumamotonensis</name>
    <dbReference type="NCBI Taxonomy" id="354243"/>
    <lineage>
        <taxon>Bacteria</taxon>
        <taxon>Bacillati</taxon>
        <taxon>Actinomycetota</taxon>
        <taxon>Actinomycetes</taxon>
        <taxon>Mycobacteriales</taxon>
        <taxon>Mycobacteriaceae</taxon>
        <taxon>Mycolicibacter</taxon>
    </lineage>
</organism>
<sequence>MDMLPDHPVRALRRAALTDGDSDSIAAIAGSVLGAIHDDPWPSEWHERLEERYASWIDSYCVDEVAA</sequence>